<dbReference type="InterPro" id="IPR045851">
    <property type="entry name" value="AMP-bd_C_sf"/>
</dbReference>
<evidence type="ECO:0000256" key="2">
    <source>
        <dbReference type="ARBA" id="ARBA00022598"/>
    </source>
</evidence>
<dbReference type="EMBL" id="JACCBE010000001">
    <property type="protein sequence ID" value="NYD56575.1"/>
    <property type="molecule type" value="Genomic_DNA"/>
</dbReference>
<dbReference type="Pfam" id="PF13193">
    <property type="entry name" value="AMP-binding_C"/>
    <property type="match status" value="1"/>
</dbReference>
<keyword evidence="7" id="KW-1185">Reference proteome</keyword>
<proteinExistence type="inferred from homology"/>
<dbReference type="GO" id="GO:0031956">
    <property type="term" value="F:medium-chain fatty acid-CoA ligase activity"/>
    <property type="evidence" value="ECO:0007669"/>
    <property type="project" value="TreeGrafter"/>
</dbReference>
<keyword evidence="2 6" id="KW-0436">Ligase</keyword>
<evidence type="ECO:0000259" key="5">
    <source>
        <dbReference type="Pfam" id="PF13193"/>
    </source>
</evidence>
<dbReference type="PANTHER" id="PTHR43201:SF5">
    <property type="entry name" value="MEDIUM-CHAIN ACYL-COA LIGASE ACSF2, MITOCHONDRIAL"/>
    <property type="match status" value="1"/>
</dbReference>
<feature type="domain" description="AMP-dependent synthetase/ligase" evidence="4">
    <location>
        <begin position="30"/>
        <end position="403"/>
    </location>
</feature>
<dbReference type="InterPro" id="IPR000873">
    <property type="entry name" value="AMP-dep_synth/lig_dom"/>
</dbReference>
<dbReference type="EC" id="6.2.1.3" evidence="6"/>
<evidence type="ECO:0000313" key="7">
    <source>
        <dbReference type="Proteomes" id="UP000516957"/>
    </source>
</evidence>
<protein>
    <submittedName>
        <fullName evidence="6">Long-chain acyl-CoA synthetase</fullName>
        <ecNumber evidence="6">6.2.1.3</ecNumber>
    </submittedName>
</protein>
<accession>A0A7Y9JPN8</accession>
<feature type="domain" description="AMP-binding enzyme C-terminal" evidence="5">
    <location>
        <begin position="451"/>
        <end position="527"/>
    </location>
</feature>
<dbReference type="InterPro" id="IPR025110">
    <property type="entry name" value="AMP-bd_C"/>
</dbReference>
<dbReference type="AlphaFoldDB" id="A0A7Y9JPN8"/>
<dbReference type="InterPro" id="IPR020845">
    <property type="entry name" value="AMP-binding_CS"/>
</dbReference>
<dbReference type="PROSITE" id="PS00455">
    <property type="entry name" value="AMP_BINDING"/>
    <property type="match status" value="1"/>
</dbReference>
<evidence type="ECO:0000259" key="4">
    <source>
        <dbReference type="Pfam" id="PF00501"/>
    </source>
</evidence>
<dbReference type="InterPro" id="IPR042099">
    <property type="entry name" value="ANL_N_sf"/>
</dbReference>
<dbReference type="SUPFAM" id="SSF56801">
    <property type="entry name" value="Acetyl-CoA synthetase-like"/>
    <property type="match status" value="1"/>
</dbReference>
<dbReference type="PANTHER" id="PTHR43201">
    <property type="entry name" value="ACYL-COA SYNTHETASE"/>
    <property type="match status" value="1"/>
</dbReference>
<comment type="caution">
    <text evidence="6">The sequence shown here is derived from an EMBL/GenBank/DDBJ whole genome shotgun (WGS) entry which is preliminary data.</text>
</comment>
<organism evidence="6 7">
    <name type="scientific">Nocardioides marinisabuli</name>
    <dbReference type="NCBI Taxonomy" id="419476"/>
    <lineage>
        <taxon>Bacteria</taxon>
        <taxon>Bacillati</taxon>
        <taxon>Actinomycetota</taxon>
        <taxon>Actinomycetes</taxon>
        <taxon>Propionibacteriales</taxon>
        <taxon>Nocardioidaceae</taxon>
        <taxon>Nocardioides</taxon>
    </lineage>
</organism>
<dbReference type="Pfam" id="PF00501">
    <property type="entry name" value="AMP-binding"/>
    <property type="match status" value="1"/>
</dbReference>
<dbReference type="Proteomes" id="UP000516957">
    <property type="component" value="Unassembled WGS sequence"/>
</dbReference>
<evidence type="ECO:0000313" key="6">
    <source>
        <dbReference type="EMBL" id="NYD56575.1"/>
    </source>
</evidence>
<reference evidence="6 7" key="1">
    <citation type="submission" date="2020-07" db="EMBL/GenBank/DDBJ databases">
        <title>Sequencing the genomes of 1000 actinobacteria strains.</title>
        <authorList>
            <person name="Klenk H.-P."/>
        </authorList>
    </citation>
    <scope>NUCLEOTIDE SEQUENCE [LARGE SCALE GENOMIC DNA]</scope>
    <source>
        <strain evidence="6 7">DSM 18965</strain>
    </source>
</reference>
<evidence type="ECO:0000256" key="1">
    <source>
        <dbReference type="ARBA" id="ARBA00006432"/>
    </source>
</evidence>
<dbReference type="Gene3D" id="3.40.50.12780">
    <property type="entry name" value="N-terminal domain of ligase-like"/>
    <property type="match status" value="1"/>
</dbReference>
<dbReference type="Gene3D" id="3.30.300.30">
    <property type="match status" value="1"/>
</dbReference>
<comment type="similarity">
    <text evidence="1">Belongs to the ATP-dependent AMP-binding enzyme family.</text>
</comment>
<name>A0A7Y9JPN8_9ACTN</name>
<feature type="region of interest" description="Disordered" evidence="3">
    <location>
        <begin position="1"/>
        <end position="22"/>
    </location>
</feature>
<sequence>MDQGTTQGRPVDDEHAAPPPGDLSDLVVVAAAESPDKLALVEADGRSVTWACLEDEVARLAHGFSEVGVVAGYRVVLALENTIEFVTTYLAVLRVHAVAVPVNPRSTVDELTRVLADSGSRLVVAGPAALDVVRRAVAGLASVELPADLRARAADPRVVVAGADPEPGEWAHAALREDPAPVPVPRVRDPERLAVLLYTSGTSGHPRAAMLSHRALLADIDQLGAVEPPMMHGDDVVLGVLPLFHVYGLNAVLGSVLRHRAKLVLVREYDPQTILDVVDDEACSVLPLAPPVFRHWRDDDSLAERLGPVRLVLSGSAPLDPASVALFTAATGLAVHQGYGLTEAAPVVTSTLCSLPDAPVPGSVGRALPGVEVRLVDEAGRSSEPGDPGEIQVRGENLFSGYWPDGADGPDAEGWFATGDVGLLDPHGELFLVDRLKELVIVSGFNVYPTEVEEVVREVEGVREAAVIGVEDAATGEAVVAYVVAPGAEPGAVVAAVRERCEERLARFKVPSRVEVVDSLPVTVTGKVRKGSLRAEERRRHLELLG</sequence>
<dbReference type="GO" id="GO:0004467">
    <property type="term" value="F:long-chain fatty acid-CoA ligase activity"/>
    <property type="evidence" value="ECO:0007669"/>
    <property type="project" value="UniProtKB-EC"/>
</dbReference>
<gene>
    <name evidence="6" type="ORF">BKA08_000813</name>
</gene>
<evidence type="ECO:0000256" key="3">
    <source>
        <dbReference type="SAM" id="MobiDB-lite"/>
    </source>
</evidence>
<dbReference type="RefSeq" id="WP_179614458.1">
    <property type="nucleotide sequence ID" value="NZ_CP059163.1"/>
</dbReference>